<sequence>MATFKKRGFKPKNKEEEQERLEHDSATAEVFSSLDEGASRTEAWVSKNQNYILGLIGVVAVGVLGYLAYVQFVEKPKETSASNEMYYPQQYFDQALINTAAKDSLYNLALNGGEGKYGFLDIIDEYSGTRAANLANYSAGMSYLNLQKYQEAISHLEKFSSEDAILGAMAKGGIGDAFMQLGQPDDALGYYESAFNHSDNEYTAPKYLYKAGITALELNQNDKALKFFQRIKEEYADSEAARNIDAFIGMAEGGV</sequence>
<dbReference type="InterPro" id="IPR011990">
    <property type="entry name" value="TPR-like_helical_dom_sf"/>
</dbReference>
<organism evidence="3 4">
    <name type="scientific">Pricia antarctica</name>
    <dbReference type="NCBI Taxonomy" id="641691"/>
    <lineage>
        <taxon>Bacteria</taxon>
        <taxon>Pseudomonadati</taxon>
        <taxon>Bacteroidota</taxon>
        <taxon>Flavobacteriia</taxon>
        <taxon>Flavobacteriales</taxon>
        <taxon>Flavobacteriaceae</taxon>
        <taxon>Pricia</taxon>
    </lineage>
</organism>
<feature type="compositionally biased region" description="Basic residues" evidence="1">
    <location>
        <begin position="1"/>
        <end position="11"/>
    </location>
</feature>
<dbReference type="Gene3D" id="1.25.40.10">
    <property type="entry name" value="Tetratricopeptide repeat domain"/>
    <property type="match status" value="1"/>
</dbReference>
<protein>
    <submittedName>
        <fullName evidence="3">Tetratricopeptide repeat-containing protein</fullName>
    </submittedName>
</protein>
<dbReference type="STRING" id="641691.SAMN05421636_10664"/>
<dbReference type="EMBL" id="FNAO01000006">
    <property type="protein sequence ID" value="SDE59677.1"/>
    <property type="molecule type" value="Genomic_DNA"/>
</dbReference>
<feature type="transmembrane region" description="Helical" evidence="2">
    <location>
        <begin position="50"/>
        <end position="69"/>
    </location>
</feature>
<keyword evidence="2" id="KW-0472">Membrane</keyword>
<evidence type="ECO:0000313" key="3">
    <source>
        <dbReference type="EMBL" id="SDE59677.1"/>
    </source>
</evidence>
<evidence type="ECO:0000256" key="1">
    <source>
        <dbReference type="SAM" id="MobiDB-lite"/>
    </source>
</evidence>
<evidence type="ECO:0000313" key="4">
    <source>
        <dbReference type="Proteomes" id="UP000199109"/>
    </source>
</evidence>
<keyword evidence="2" id="KW-0812">Transmembrane</keyword>
<reference evidence="3 4" key="1">
    <citation type="submission" date="2016-10" db="EMBL/GenBank/DDBJ databases">
        <authorList>
            <person name="de Groot N.N."/>
        </authorList>
    </citation>
    <scope>NUCLEOTIDE SEQUENCE [LARGE SCALE GENOMIC DNA]</scope>
    <source>
        <strain evidence="3 4">DSM 23421</strain>
    </source>
</reference>
<dbReference type="Pfam" id="PF13432">
    <property type="entry name" value="TPR_16"/>
    <property type="match status" value="1"/>
</dbReference>
<dbReference type="SUPFAM" id="SSF48452">
    <property type="entry name" value="TPR-like"/>
    <property type="match status" value="1"/>
</dbReference>
<dbReference type="InterPro" id="IPR019734">
    <property type="entry name" value="TPR_rpt"/>
</dbReference>
<accession>A0A1G7E7N1</accession>
<dbReference type="Pfam" id="PF13181">
    <property type="entry name" value="TPR_8"/>
    <property type="match status" value="1"/>
</dbReference>
<evidence type="ECO:0000256" key="2">
    <source>
        <dbReference type="SAM" id="Phobius"/>
    </source>
</evidence>
<name>A0A1G7E7N1_9FLAO</name>
<proteinExistence type="predicted"/>
<feature type="compositionally biased region" description="Basic and acidic residues" evidence="1">
    <location>
        <begin position="12"/>
        <end position="26"/>
    </location>
</feature>
<dbReference type="Proteomes" id="UP000199109">
    <property type="component" value="Unassembled WGS sequence"/>
</dbReference>
<gene>
    <name evidence="3" type="ORF">SAMN05421636_10664</name>
</gene>
<dbReference type="RefSeq" id="WP_091869134.1">
    <property type="nucleotide sequence ID" value="NZ_FNAO01000006.1"/>
</dbReference>
<dbReference type="AlphaFoldDB" id="A0A1G7E7N1"/>
<keyword evidence="4" id="KW-1185">Reference proteome</keyword>
<feature type="region of interest" description="Disordered" evidence="1">
    <location>
        <begin position="1"/>
        <end position="26"/>
    </location>
</feature>
<keyword evidence="2" id="KW-1133">Transmembrane helix</keyword>
<dbReference type="SMART" id="SM00028">
    <property type="entry name" value="TPR"/>
    <property type="match status" value="3"/>
</dbReference>
<dbReference type="OrthoDB" id="9808622at2"/>